<protein>
    <submittedName>
        <fullName evidence="2">Autophagy-related protein 11</fullName>
    </submittedName>
</protein>
<feature type="compositionally biased region" description="Polar residues" evidence="1">
    <location>
        <begin position="94"/>
        <end position="103"/>
    </location>
</feature>
<feature type="region of interest" description="Disordered" evidence="1">
    <location>
        <begin position="21"/>
        <end position="124"/>
    </location>
</feature>
<evidence type="ECO:0000313" key="3">
    <source>
        <dbReference type="Proteomes" id="UP001228049"/>
    </source>
</evidence>
<feature type="compositionally biased region" description="Basic and acidic residues" evidence="1">
    <location>
        <begin position="109"/>
        <end position="118"/>
    </location>
</feature>
<accession>A0AAD9EZB4</accession>
<keyword evidence="3" id="KW-1185">Reference proteome</keyword>
<dbReference type="EMBL" id="JASDAP010000026">
    <property type="protein sequence ID" value="KAK1879680.1"/>
    <property type="molecule type" value="Genomic_DNA"/>
</dbReference>
<dbReference type="Proteomes" id="UP001228049">
    <property type="component" value="Unassembled WGS sequence"/>
</dbReference>
<comment type="caution">
    <text evidence="2">The sequence shown here is derived from an EMBL/GenBank/DDBJ whole genome shotgun (WGS) entry which is preliminary data.</text>
</comment>
<name>A0AAD9EZB4_DISEL</name>
<sequence length="124" mass="14541">MRGNPSPPEVPHRSASYRWNLYRRTGHRSAPPPVPQQPLDRYQWRTSAHLEPALPRFSPHHENQDQNQDQDQGRRRTFLRSVSEPGADRKSQRRTVSSFLSRISRTHRSRESGRKENLDPSEPL</sequence>
<evidence type="ECO:0000313" key="2">
    <source>
        <dbReference type="EMBL" id="KAK1879680.1"/>
    </source>
</evidence>
<reference evidence="2" key="1">
    <citation type="submission" date="2023-04" db="EMBL/GenBank/DDBJ databases">
        <title>Chromosome-level genome of Chaenocephalus aceratus.</title>
        <authorList>
            <person name="Park H."/>
        </authorList>
    </citation>
    <scope>NUCLEOTIDE SEQUENCE</scope>
    <source>
        <strain evidence="2">DE</strain>
        <tissue evidence="2">Muscle</tissue>
    </source>
</reference>
<organism evidence="2 3">
    <name type="scientific">Dissostichus eleginoides</name>
    <name type="common">Patagonian toothfish</name>
    <name type="synonym">Dissostichus amissus</name>
    <dbReference type="NCBI Taxonomy" id="100907"/>
    <lineage>
        <taxon>Eukaryota</taxon>
        <taxon>Metazoa</taxon>
        <taxon>Chordata</taxon>
        <taxon>Craniata</taxon>
        <taxon>Vertebrata</taxon>
        <taxon>Euteleostomi</taxon>
        <taxon>Actinopterygii</taxon>
        <taxon>Neopterygii</taxon>
        <taxon>Teleostei</taxon>
        <taxon>Neoteleostei</taxon>
        <taxon>Acanthomorphata</taxon>
        <taxon>Eupercaria</taxon>
        <taxon>Perciformes</taxon>
        <taxon>Notothenioidei</taxon>
        <taxon>Nototheniidae</taxon>
        <taxon>Dissostichus</taxon>
    </lineage>
</organism>
<evidence type="ECO:0000256" key="1">
    <source>
        <dbReference type="SAM" id="MobiDB-lite"/>
    </source>
</evidence>
<dbReference type="AlphaFoldDB" id="A0AAD9EZB4"/>
<proteinExistence type="predicted"/>
<gene>
    <name evidence="2" type="ORF">KUDE01_027797</name>
</gene>